<dbReference type="InterPro" id="IPR016032">
    <property type="entry name" value="Sig_transdc_resp-reg_C-effctor"/>
</dbReference>
<proteinExistence type="predicted"/>
<name>A0A854DM29_XANOO</name>
<dbReference type="InterPro" id="IPR001867">
    <property type="entry name" value="OmpR/PhoB-type_DNA-bd"/>
</dbReference>
<organism evidence="3">
    <name type="scientific">Xanthomonas oryzae pv. oryzae</name>
    <dbReference type="NCBI Taxonomy" id="64187"/>
    <lineage>
        <taxon>Bacteria</taxon>
        <taxon>Pseudomonadati</taxon>
        <taxon>Pseudomonadota</taxon>
        <taxon>Gammaproteobacteria</taxon>
        <taxon>Lysobacterales</taxon>
        <taxon>Lysobacteraceae</taxon>
        <taxon>Xanthomonas</taxon>
    </lineage>
</organism>
<dbReference type="AlphaFoldDB" id="A0A854DM29"/>
<sequence length="66" mass="7853">MLIEVWHGNCYGDNPEHRTIAQLRRTLGDDSRQPRFIETIRKRGYWLLPKVVFAHDYRRAVLGTQT</sequence>
<gene>
    <name evidence="3" type="ORF">BXO512_13435</name>
</gene>
<protein>
    <recommendedName>
        <fullName evidence="2">OmpR/PhoB-type domain-containing protein</fullName>
    </recommendedName>
</protein>
<feature type="domain" description="OmpR/PhoB-type" evidence="2">
    <location>
        <begin position="4"/>
        <end position="46"/>
    </location>
</feature>
<dbReference type="Pfam" id="PF00486">
    <property type="entry name" value="Trans_reg_C"/>
    <property type="match status" value="1"/>
</dbReference>
<accession>A0A854DM29</accession>
<keyword evidence="1" id="KW-0238">DNA-binding</keyword>
<dbReference type="GO" id="GO:0006355">
    <property type="term" value="P:regulation of DNA-templated transcription"/>
    <property type="evidence" value="ECO:0007669"/>
    <property type="project" value="InterPro"/>
</dbReference>
<evidence type="ECO:0000313" key="3">
    <source>
        <dbReference type="EMBL" id="OLG89729.1"/>
    </source>
</evidence>
<dbReference type="EMBL" id="JXEA01000173">
    <property type="protein sequence ID" value="OLG89729.1"/>
    <property type="molecule type" value="Genomic_DNA"/>
</dbReference>
<dbReference type="GO" id="GO:0003677">
    <property type="term" value="F:DNA binding"/>
    <property type="evidence" value="ECO:0007669"/>
    <property type="project" value="UniProtKB-KW"/>
</dbReference>
<dbReference type="InterPro" id="IPR036388">
    <property type="entry name" value="WH-like_DNA-bd_sf"/>
</dbReference>
<dbReference type="SUPFAM" id="SSF46894">
    <property type="entry name" value="C-terminal effector domain of the bipartite response regulators"/>
    <property type="match status" value="1"/>
</dbReference>
<comment type="caution">
    <text evidence="3">The sequence shown here is derived from an EMBL/GenBank/DDBJ whole genome shotgun (WGS) entry which is preliminary data.</text>
</comment>
<dbReference type="GO" id="GO:0000160">
    <property type="term" value="P:phosphorelay signal transduction system"/>
    <property type="evidence" value="ECO:0007669"/>
    <property type="project" value="InterPro"/>
</dbReference>
<dbReference type="RefSeq" id="WP_407071157.1">
    <property type="nucleotide sequence ID" value="NZ_CP059581.1"/>
</dbReference>
<evidence type="ECO:0000259" key="2">
    <source>
        <dbReference type="Pfam" id="PF00486"/>
    </source>
</evidence>
<dbReference type="Gene3D" id="1.10.10.10">
    <property type="entry name" value="Winged helix-like DNA-binding domain superfamily/Winged helix DNA-binding domain"/>
    <property type="match status" value="1"/>
</dbReference>
<evidence type="ECO:0000256" key="1">
    <source>
        <dbReference type="ARBA" id="ARBA00023125"/>
    </source>
</evidence>
<reference evidence="3" key="1">
    <citation type="submission" date="2015-01" db="EMBL/GenBank/DDBJ databases">
        <title>Population genomics of rice bacterial leaf blight strains from India.</title>
        <authorList>
            <person name="Midha S."/>
            <person name="Anil M.G."/>
            <person name="Mishra D."/>
            <person name="Brahma K."/>
            <person name="Laha G.S."/>
            <person name="Sundaram R.M."/>
            <person name="Sonti R.V."/>
            <person name="Patil P.B."/>
        </authorList>
    </citation>
    <scope>NUCLEOTIDE SEQUENCE</scope>
    <source>
        <strain evidence="3">BXO512</strain>
    </source>
</reference>